<dbReference type="InterPro" id="IPR000524">
    <property type="entry name" value="Tscrpt_reg_HTH_GntR"/>
</dbReference>
<dbReference type="PROSITE" id="PS50949">
    <property type="entry name" value="HTH_GNTR"/>
    <property type="match status" value="1"/>
</dbReference>
<reference evidence="6 7" key="1">
    <citation type="submission" date="2017-08" db="EMBL/GenBank/DDBJ databases">
        <title>Infants hospitalized years apart are colonized by the same room-sourced microbial strains.</title>
        <authorList>
            <person name="Brooks B."/>
            <person name="Olm M.R."/>
            <person name="Firek B.A."/>
            <person name="Baker R."/>
            <person name="Thomas B.C."/>
            <person name="Morowitz M.J."/>
            <person name="Banfield J.F."/>
        </authorList>
    </citation>
    <scope>NUCLEOTIDE SEQUENCE [LARGE SCALE GENOMIC DNA]</scope>
    <source>
        <strain evidence="6">S2_005_001_R2_27</strain>
    </source>
</reference>
<gene>
    <name evidence="6" type="ORF">DI549_01620</name>
</gene>
<evidence type="ECO:0000259" key="5">
    <source>
        <dbReference type="PROSITE" id="PS50949"/>
    </source>
</evidence>
<dbReference type="SUPFAM" id="SSF64288">
    <property type="entry name" value="Chorismate lyase-like"/>
    <property type="match status" value="1"/>
</dbReference>
<name>A0A2W5R990_ANCNO</name>
<dbReference type="AlphaFoldDB" id="A0A2W5R990"/>
<proteinExistence type="predicted"/>
<protein>
    <recommendedName>
        <fullName evidence="5">HTH gntR-type domain-containing protein</fullName>
    </recommendedName>
</protein>
<evidence type="ECO:0000256" key="4">
    <source>
        <dbReference type="SAM" id="MobiDB-lite"/>
    </source>
</evidence>
<dbReference type="GO" id="GO:0003677">
    <property type="term" value="F:DNA binding"/>
    <property type="evidence" value="ECO:0007669"/>
    <property type="project" value="UniProtKB-KW"/>
</dbReference>
<dbReference type="SUPFAM" id="SSF46785">
    <property type="entry name" value="Winged helix' DNA-binding domain"/>
    <property type="match status" value="1"/>
</dbReference>
<evidence type="ECO:0000256" key="1">
    <source>
        <dbReference type="ARBA" id="ARBA00023015"/>
    </source>
</evidence>
<dbReference type="GO" id="GO:0045892">
    <property type="term" value="P:negative regulation of DNA-templated transcription"/>
    <property type="evidence" value="ECO:0007669"/>
    <property type="project" value="TreeGrafter"/>
</dbReference>
<organism evidence="6 7">
    <name type="scientific">Ancylobacter novellus</name>
    <name type="common">Thiobacillus novellus</name>
    <dbReference type="NCBI Taxonomy" id="921"/>
    <lineage>
        <taxon>Bacteria</taxon>
        <taxon>Pseudomonadati</taxon>
        <taxon>Pseudomonadota</taxon>
        <taxon>Alphaproteobacteria</taxon>
        <taxon>Hyphomicrobiales</taxon>
        <taxon>Xanthobacteraceae</taxon>
        <taxon>Ancylobacter</taxon>
    </lineage>
</organism>
<dbReference type="EMBL" id="QFQD01000003">
    <property type="protein sequence ID" value="PZQ85404.1"/>
    <property type="molecule type" value="Genomic_DNA"/>
</dbReference>
<dbReference type="InterPro" id="IPR028978">
    <property type="entry name" value="Chorismate_lyase_/UTRA_dom_sf"/>
</dbReference>
<keyword evidence="3" id="KW-0804">Transcription</keyword>
<evidence type="ECO:0000256" key="3">
    <source>
        <dbReference type="ARBA" id="ARBA00023163"/>
    </source>
</evidence>
<dbReference type="InterPro" id="IPR036390">
    <property type="entry name" value="WH_DNA-bd_sf"/>
</dbReference>
<keyword evidence="1" id="KW-0805">Transcription regulation</keyword>
<evidence type="ECO:0000256" key="2">
    <source>
        <dbReference type="ARBA" id="ARBA00023125"/>
    </source>
</evidence>
<dbReference type="SMART" id="SM00345">
    <property type="entry name" value="HTH_GNTR"/>
    <property type="match status" value="1"/>
</dbReference>
<dbReference type="GO" id="GO:0003700">
    <property type="term" value="F:DNA-binding transcription factor activity"/>
    <property type="evidence" value="ECO:0007669"/>
    <property type="project" value="InterPro"/>
</dbReference>
<feature type="domain" description="HTH gntR-type" evidence="5">
    <location>
        <begin position="43"/>
        <end position="111"/>
    </location>
</feature>
<accession>A0A2W5R990</accession>
<keyword evidence="2" id="KW-0238">DNA-binding</keyword>
<dbReference type="PANTHER" id="PTHR44846:SF1">
    <property type="entry name" value="MANNOSYL-D-GLYCERATE TRANSPORT_METABOLISM SYSTEM REPRESSOR MNGR-RELATED"/>
    <property type="match status" value="1"/>
</dbReference>
<dbReference type="CDD" id="cd07377">
    <property type="entry name" value="WHTH_GntR"/>
    <property type="match status" value="1"/>
</dbReference>
<dbReference type="PANTHER" id="PTHR44846">
    <property type="entry name" value="MANNOSYL-D-GLYCERATE TRANSPORT/METABOLISM SYSTEM REPRESSOR MNGR-RELATED"/>
    <property type="match status" value="1"/>
</dbReference>
<dbReference type="InterPro" id="IPR050679">
    <property type="entry name" value="Bact_HTH_transcr_reg"/>
</dbReference>
<dbReference type="Pfam" id="PF00392">
    <property type="entry name" value="GntR"/>
    <property type="match status" value="1"/>
</dbReference>
<dbReference type="InterPro" id="IPR036388">
    <property type="entry name" value="WH-like_DNA-bd_sf"/>
</dbReference>
<dbReference type="Proteomes" id="UP000248887">
    <property type="component" value="Unassembled WGS sequence"/>
</dbReference>
<evidence type="ECO:0000313" key="7">
    <source>
        <dbReference type="Proteomes" id="UP000248887"/>
    </source>
</evidence>
<dbReference type="Gene3D" id="3.40.1410.10">
    <property type="entry name" value="Chorismate lyase-like"/>
    <property type="match status" value="1"/>
</dbReference>
<evidence type="ECO:0000313" key="6">
    <source>
        <dbReference type="EMBL" id="PZQ85404.1"/>
    </source>
</evidence>
<feature type="region of interest" description="Disordered" evidence="4">
    <location>
        <begin position="1"/>
        <end position="30"/>
    </location>
</feature>
<sequence>MEETMTKQEPSFPASATGVAAKGPKKEPSRLKRAFETYSSNREPLHLQIRKSILDILAQGYWSPGDKLPAERDIADDLGISLGTVQKTLIALAADGVLVRKHGHGTFVAGDATQSARLIHFRFEGEDGTSIAPVYAEAIERRIVRERGAWSQFLTGSRSVIMITRRVNVADEFDCISDFYIDADDFSPLMDMPLEQLHKIIIREFIASNFNAPTINVTQSIACGTLPERVCTLLKANTSNIGMVLTVRSWTHGDRPIAFQKIFIPAGARPLEIPTPRLR</sequence>
<dbReference type="Gene3D" id="1.10.10.10">
    <property type="entry name" value="Winged helix-like DNA-binding domain superfamily/Winged helix DNA-binding domain"/>
    <property type="match status" value="1"/>
</dbReference>
<comment type="caution">
    <text evidence="6">The sequence shown here is derived from an EMBL/GenBank/DDBJ whole genome shotgun (WGS) entry which is preliminary data.</text>
</comment>